<dbReference type="InterPro" id="IPR036217">
    <property type="entry name" value="MethylDNA_cys_MeTrfase_DNAb"/>
</dbReference>
<dbReference type="Gene3D" id="1.10.10.10">
    <property type="entry name" value="Winged helix-like DNA-binding domain superfamily/Winged helix DNA-binding domain"/>
    <property type="match status" value="1"/>
</dbReference>
<evidence type="ECO:0000259" key="2">
    <source>
        <dbReference type="Pfam" id="PF01035"/>
    </source>
</evidence>
<evidence type="ECO:0000256" key="1">
    <source>
        <dbReference type="ARBA" id="ARBA00022763"/>
    </source>
</evidence>
<dbReference type="PANTHER" id="PTHR42942">
    <property type="entry name" value="6-O-METHYLGUANINE DNA METHYLTRANSFERASE"/>
    <property type="match status" value="1"/>
</dbReference>
<accession>A0ABW5TA44</accession>
<sequence>MKQETLNFFDKVYEVARLIPFGRVTSYGAIAKYLGAVRSARMVGYAMNGSGGKDVPAHRVVNRKGLLTGKHHFDGTNLMQQLLESEGIQVVDNQIQNFEAVFWDPGKELGNDF</sequence>
<dbReference type="InterPro" id="IPR052520">
    <property type="entry name" value="ATL_DNA_repair"/>
</dbReference>
<organism evidence="3 4">
    <name type="scientific">Hyunsoonleella rubra</name>
    <dbReference type="NCBI Taxonomy" id="1737062"/>
    <lineage>
        <taxon>Bacteria</taxon>
        <taxon>Pseudomonadati</taxon>
        <taxon>Bacteroidota</taxon>
        <taxon>Flavobacteriia</taxon>
        <taxon>Flavobacteriales</taxon>
        <taxon>Flavobacteriaceae</taxon>
    </lineage>
</organism>
<name>A0ABW5TA44_9FLAO</name>
<evidence type="ECO:0000313" key="4">
    <source>
        <dbReference type="Proteomes" id="UP001597476"/>
    </source>
</evidence>
<feature type="domain" description="Methylated-DNA-[protein]-cysteine S-methyltransferase DNA binding" evidence="2">
    <location>
        <begin position="7"/>
        <end position="88"/>
    </location>
</feature>
<keyword evidence="1" id="KW-0227">DNA damage</keyword>
<gene>
    <name evidence="3" type="ORF">ACFSR8_07805</name>
</gene>
<keyword evidence="4" id="KW-1185">Reference proteome</keyword>
<dbReference type="EMBL" id="JBHULY010000014">
    <property type="protein sequence ID" value="MFD2726118.1"/>
    <property type="molecule type" value="Genomic_DNA"/>
</dbReference>
<comment type="caution">
    <text evidence="3">The sequence shown here is derived from an EMBL/GenBank/DDBJ whole genome shotgun (WGS) entry which is preliminary data.</text>
</comment>
<dbReference type="InterPro" id="IPR014048">
    <property type="entry name" value="MethylDNA_cys_MeTrfase_DNA-bd"/>
</dbReference>
<dbReference type="RefSeq" id="WP_380290748.1">
    <property type="nucleotide sequence ID" value="NZ_JBHULY010000014.1"/>
</dbReference>
<dbReference type="Pfam" id="PF01035">
    <property type="entry name" value="DNA_binding_1"/>
    <property type="match status" value="1"/>
</dbReference>
<dbReference type="SUPFAM" id="SSF46767">
    <property type="entry name" value="Methylated DNA-protein cysteine methyltransferase, C-terminal domain"/>
    <property type="match status" value="1"/>
</dbReference>
<proteinExistence type="predicted"/>
<reference evidence="4" key="1">
    <citation type="journal article" date="2019" name="Int. J. Syst. Evol. Microbiol.">
        <title>The Global Catalogue of Microorganisms (GCM) 10K type strain sequencing project: providing services to taxonomists for standard genome sequencing and annotation.</title>
        <authorList>
            <consortium name="The Broad Institute Genomics Platform"/>
            <consortium name="The Broad Institute Genome Sequencing Center for Infectious Disease"/>
            <person name="Wu L."/>
            <person name="Ma J."/>
        </authorList>
    </citation>
    <scope>NUCLEOTIDE SEQUENCE [LARGE SCALE GENOMIC DNA]</scope>
    <source>
        <strain evidence="4">KCTC 42398</strain>
    </source>
</reference>
<dbReference type="CDD" id="cd06445">
    <property type="entry name" value="ATase"/>
    <property type="match status" value="1"/>
</dbReference>
<dbReference type="Proteomes" id="UP001597476">
    <property type="component" value="Unassembled WGS sequence"/>
</dbReference>
<evidence type="ECO:0000313" key="3">
    <source>
        <dbReference type="EMBL" id="MFD2726118.1"/>
    </source>
</evidence>
<protein>
    <submittedName>
        <fullName evidence="3">MGMT family protein</fullName>
    </submittedName>
</protein>
<dbReference type="PANTHER" id="PTHR42942:SF1">
    <property type="entry name" value="ALKYLTRANSFERASE-LIKE PROTEIN 1"/>
    <property type="match status" value="1"/>
</dbReference>
<dbReference type="InterPro" id="IPR036388">
    <property type="entry name" value="WH-like_DNA-bd_sf"/>
</dbReference>